<feature type="domain" description="DUF8056" evidence="3">
    <location>
        <begin position="22"/>
        <end position="184"/>
    </location>
</feature>
<reference evidence="4 5" key="1">
    <citation type="journal article" date="2019" name="Int. J. Syst. Evol. Microbiol.">
        <title>The Global Catalogue of Microorganisms (GCM) 10K type strain sequencing project: providing services to taxonomists for standard genome sequencing and annotation.</title>
        <authorList>
            <consortium name="The Broad Institute Genomics Platform"/>
            <consortium name="The Broad Institute Genome Sequencing Center for Infectious Disease"/>
            <person name="Wu L."/>
            <person name="Ma J."/>
        </authorList>
    </citation>
    <scope>NUCLEOTIDE SEQUENCE [LARGE SCALE GENOMIC DNA]</scope>
    <source>
        <strain evidence="4 5">XZGYJ-43</strain>
    </source>
</reference>
<feature type="compositionally biased region" description="Basic and acidic residues" evidence="1">
    <location>
        <begin position="1"/>
        <end position="21"/>
    </location>
</feature>
<dbReference type="EMBL" id="JBHTAR010000011">
    <property type="protein sequence ID" value="MFC7201372.1"/>
    <property type="molecule type" value="Genomic_DNA"/>
</dbReference>
<dbReference type="InterPro" id="IPR058369">
    <property type="entry name" value="DUF8056"/>
</dbReference>
<dbReference type="Proteomes" id="UP001596447">
    <property type="component" value="Unassembled WGS sequence"/>
</dbReference>
<evidence type="ECO:0000256" key="2">
    <source>
        <dbReference type="SAM" id="Phobius"/>
    </source>
</evidence>
<keyword evidence="2" id="KW-0472">Membrane</keyword>
<keyword evidence="2" id="KW-1133">Transmembrane helix</keyword>
<evidence type="ECO:0000256" key="1">
    <source>
        <dbReference type="SAM" id="MobiDB-lite"/>
    </source>
</evidence>
<feature type="transmembrane region" description="Helical" evidence="2">
    <location>
        <begin position="87"/>
        <end position="107"/>
    </location>
</feature>
<gene>
    <name evidence="4" type="ORF">ACFQJ9_18505</name>
</gene>
<protein>
    <recommendedName>
        <fullName evidence="3">DUF8056 domain-containing protein</fullName>
    </recommendedName>
</protein>
<comment type="caution">
    <text evidence="4">The sequence shown here is derived from an EMBL/GenBank/DDBJ whole genome shotgun (WGS) entry which is preliminary data.</text>
</comment>
<evidence type="ECO:0000259" key="3">
    <source>
        <dbReference type="Pfam" id="PF26243"/>
    </source>
</evidence>
<evidence type="ECO:0000313" key="5">
    <source>
        <dbReference type="Proteomes" id="UP001596447"/>
    </source>
</evidence>
<keyword evidence="2" id="KW-0812">Transmembrane</keyword>
<feature type="region of interest" description="Disordered" evidence="1">
    <location>
        <begin position="1"/>
        <end position="22"/>
    </location>
</feature>
<name>A0ABD5Z8I8_9EURY</name>
<feature type="transmembrane region" description="Helical" evidence="2">
    <location>
        <begin position="46"/>
        <end position="67"/>
    </location>
</feature>
<sequence>MDTRESESTDGDRERGEESTESRSYSGVLTAVPYAVRVSDSWLFRLYAVVGAFLALVVTIGFGLSLLKLLVETAALPGGLVTLSRTFFVLVGLAVVLPLLAPILLVARRHRRNQRVSRFYDALLALTGFGFVVGVYLALVVSAPPEYRAPATNPVIDALYALPPLVGLVPIVVAAALIGLVHLWGSRPGRRDAE</sequence>
<dbReference type="AlphaFoldDB" id="A0ABD5Z8I8"/>
<organism evidence="4 5">
    <name type="scientific">Halospeciosus flavus</name>
    <dbReference type="NCBI Taxonomy" id="3032283"/>
    <lineage>
        <taxon>Archaea</taxon>
        <taxon>Methanobacteriati</taxon>
        <taxon>Methanobacteriota</taxon>
        <taxon>Stenosarchaea group</taxon>
        <taxon>Halobacteria</taxon>
        <taxon>Halobacteriales</taxon>
        <taxon>Halobacteriaceae</taxon>
        <taxon>Halospeciosus</taxon>
    </lineage>
</organism>
<proteinExistence type="predicted"/>
<feature type="transmembrane region" description="Helical" evidence="2">
    <location>
        <begin position="161"/>
        <end position="184"/>
    </location>
</feature>
<keyword evidence="5" id="KW-1185">Reference proteome</keyword>
<accession>A0ABD5Z8I8</accession>
<feature type="transmembrane region" description="Helical" evidence="2">
    <location>
        <begin position="119"/>
        <end position="141"/>
    </location>
</feature>
<dbReference type="RefSeq" id="WP_279528120.1">
    <property type="nucleotide sequence ID" value="NZ_CP122312.1"/>
</dbReference>
<dbReference type="Pfam" id="PF26243">
    <property type="entry name" value="DUF8056"/>
    <property type="match status" value="1"/>
</dbReference>
<evidence type="ECO:0000313" key="4">
    <source>
        <dbReference type="EMBL" id="MFC7201372.1"/>
    </source>
</evidence>